<protein>
    <submittedName>
        <fullName evidence="1">Uncharacterized protein</fullName>
    </submittedName>
</protein>
<dbReference type="AlphaFoldDB" id="A0A8J3J922"/>
<evidence type="ECO:0000313" key="2">
    <source>
        <dbReference type="Proteomes" id="UP000601223"/>
    </source>
</evidence>
<accession>A0A8J3J922</accession>
<reference evidence="1 2" key="1">
    <citation type="submission" date="2021-01" db="EMBL/GenBank/DDBJ databases">
        <title>Whole genome shotgun sequence of Catellatospora bangladeshensis NBRC 107357.</title>
        <authorList>
            <person name="Komaki H."/>
            <person name="Tamura T."/>
        </authorList>
    </citation>
    <scope>NUCLEOTIDE SEQUENCE [LARGE SCALE GENOMIC DNA]</scope>
    <source>
        <strain evidence="1 2">NBRC 107357</strain>
    </source>
</reference>
<proteinExistence type="predicted"/>
<sequence length="63" mass="6949">MERLPRVLGLQHLERDRAAQPLVDREVGARHTVAGHALAYVIAPVDERTEERIADLSVHGSAV</sequence>
<organism evidence="1 2">
    <name type="scientific">Catellatospora bangladeshensis</name>
    <dbReference type="NCBI Taxonomy" id="310355"/>
    <lineage>
        <taxon>Bacteria</taxon>
        <taxon>Bacillati</taxon>
        <taxon>Actinomycetota</taxon>
        <taxon>Actinomycetes</taxon>
        <taxon>Micromonosporales</taxon>
        <taxon>Micromonosporaceae</taxon>
        <taxon>Catellatospora</taxon>
    </lineage>
</organism>
<keyword evidence="2" id="KW-1185">Reference proteome</keyword>
<dbReference type="EMBL" id="BONF01000009">
    <property type="protein sequence ID" value="GIF80507.1"/>
    <property type="molecule type" value="Genomic_DNA"/>
</dbReference>
<name>A0A8J3J922_9ACTN</name>
<dbReference type="Proteomes" id="UP000601223">
    <property type="component" value="Unassembled WGS sequence"/>
</dbReference>
<comment type="caution">
    <text evidence="1">The sequence shown here is derived from an EMBL/GenBank/DDBJ whole genome shotgun (WGS) entry which is preliminary data.</text>
</comment>
<gene>
    <name evidence="1" type="ORF">Cba03nite_18560</name>
</gene>
<evidence type="ECO:0000313" key="1">
    <source>
        <dbReference type="EMBL" id="GIF80507.1"/>
    </source>
</evidence>